<dbReference type="Proteomes" id="UP000291591">
    <property type="component" value="Unassembled WGS sequence"/>
</dbReference>
<comment type="caution">
    <text evidence="1">The sequence shown here is derived from an EMBL/GenBank/DDBJ whole genome shotgun (WGS) entry which is preliminary data.</text>
</comment>
<dbReference type="InterPro" id="IPR023393">
    <property type="entry name" value="START-like_dom_sf"/>
</dbReference>
<dbReference type="AlphaFoldDB" id="A0A4Q7V1P2"/>
<dbReference type="SUPFAM" id="SSF55961">
    <property type="entry name" value="Bet v1-like"/>
    <property type="match status" value="1"/>
</dbReference>
<dbReference type="InterPro" id="IPR019587">
    <property type="entry name" value="Polyketide_cyclase/dehydratase"/>
</dbReference>
<evidence type="ECO:0000313" key="1">
    <source>
        <dbReference type="EMBL" id="RZT87241.1"/>
    </source>
</evidence>
<evidence type="ECO:0000313" key="2">
    <source>
        <dbReference type="Proteomes" id="UP000291591"/>
    </source>
</evidence>
<protein>
    <submittedName>
        <fullName evidence="1">Polyketide cyclase/dehydrase/lipid transport protein</fullName>
    </submittedName>
</protein>
<sequence>MGDYAHTTTINQDPDKVFTYLSDVANLPEYFEAMQSAEQAEGEAVYVVALVEGVARKGEAWFRVDAGSRSLAWGAEGSNNYNGELSVEPADDGSSVTVTLHTENVDGPGITAGLTGTLANIKRILDGSSTGSAA</sequence>
<dbReference type="RefSeq" id="WP_130291420.1">
    <property type="nucleotide sequence ID" value="NZ_SHKL01000001.1"/>
</dbReference>
<dbReference type="Pfam" id="PF10604">
    <property type="entry name" value="Polyketide_cyc2"/>
    <property type="match status" value="1"/>
</dbReference>
<dbReference type="OrthoDB" id="5244508at2"/>
<proteinExistence type="predicted"/>
<dbReference type="EMBL" id="SHKL01000001">
    <property type="protein sequence ID" value="RZT87241.1"/>
    <property type="molecule type" value="Genomic_DNA"/>
</dbReference>
<keyword evidence="2" id="KW-1185">Reference proteome</keyword>
<dbReference type="Gene3D" id="3.30.530.20">
    <property type="match status" value="1"/>
</dbReference>
<gene>
    <name evidence="1" type="ORF">EV383_4151</name>
</gene>
<accession>A0A4Q7V1P2</accession>
<name>A0A4Q7V1P2_PSEST</name>
<organism evidence="1 2">
    <name type="scientific">Pseudonocardia sediminis</name>
    <dbReference type="NCBI Taxonomy" id="1397368"/>
    <lineage>
        <taxon>Bacteria</taxon>
        <taxon>Bacillati</taxon>
        <taxon>Actinomycetota</taxon>
        <taxon>Actinomycetes</taxon>
        <taxon>Pseudonocardiales</taxon>
        <taxon>Pseudonocardiaceae</taxon>
        <taxon>Pseudonocardia</taxon>
    </lineage>
</organism>
<reference evidence="1 2" key="1">
    <citation type="submission" date="2019-02" db="EMBL/GenBank/DDBJ databases">
        <title>Sequencing the genomes of 1000 actinobacteria strains.</title>
        <authorList>
            <person name="Klenk H.-P."/>
        </authorList>
    </citation>
    <scope>NUCLEOTIDE SEQUENCE [LARGE SCALE GENOMIC DNA]</scope>
    <source>
        <strain evidence="1 2">DSM 45779</strain>
    </source>
</reference>